<evidence type="ECO:0000256" key="5">
    <source>
        <dbReference type="SAM" id="Phobius"/>
    </source>
</evidence>
<keyword evidence="8" id="KW-1185">Reference proteome</keyword>
<dbReference type="InterPro" id="IPR011701">
    <property type="entry name" value="MFS"/>
</dbReference>
<feature type="transmembrane region" description="Helical" evidence="5">
    <location>
        <begin position="236"/>
        <end position="254"/>
    </location>
</feature>
<dbReference type="Pfam" id="PF07690">
    <property type="entry name" value="MFS_1"/>
    <property type="match status" value="2"/>
</dbReference>
<keyword evidence="4 5" id="KW-0472">Membrane</keyword>
<dbReference type="InterPro" id="IPR036259">
    <property type="entry name" value="MFS_trans_sf"/>
</dbReference>
<feature type="transmembrane region" description="Helical" evidence="5">
    <location>
        <begin position="495"/>
        <end position="514"/>
    </location>
</feature>
<protein>
    <submittedName>
        <fullName evidence="7">MFS transporter ceroid-lipofuscinosis neuronal protein 7</fullName>
    </submittedName>
</protein>
<accession>A0A8E0S4D1</accession>
<dbReference type="InterPro" id="IPR051068">
    <property type="entry name" value="MFS_Domain-Containing_Protein"/>
</dbReference>
<dbReference type="Proteomes" id="UP000728185">
    <property type="component" value="Unassembled WGS sequence"/>
</dbReference>
<reference evidence="7" key="1">
    <citation type="submission" date="2019-05" db="EMBL/GenBank/DDBJ databases">
        <title>Annotation for the trematode Fasciolopsis buski.</title>
        <authorList>
            <person name="Choi Y.-J."/>
        </authorList>
    </citation>
    <scope>NUCLEOTIDE SEQUENCE</scope>
    <source>
        <strain evidence="7">HT</strain>
        <tissue evidence="7">Whole worm</tissue>
    </source>
</reference>
<evidence type="ECO:0000256" key="3">
    <source>
        <dbReference type="ARBA" id="ARBA00022989"/>
    </source>
</evidence>
<feature type="transmembrane region" description="Helical" evidence="5">
    <location>
        <begin position="329"/>
        <end position="348"/>
    </location>
</feature>
<evidence type="ECO:0000256" key="4">
    <source>
        <dbReference type="ARBA" id="ARBA00023136"/>
    </source>
</evidence>
<dbReference type="PANTHER" id="PTHR23510:SF16">
    <property type="entry name" value="MAJOR FACILITATOR SUPERFAMILY (MFS) PROFILE DOMAIN-CONTAINING PROTEIN"/>
    <property type="match status" value="1"/>
</dbReference>
<proteinExistence type="predicted"/>
<dbReference type="InterPro" id="IPR020846">
    <property type="entry name" value="MFS_dom"/>
</dbReference>
<keyword evidence="2 5" id="KW-0812">Transmembrane</keyword>
<evidence type="ECO:0000256" key="2">
    <source>
        <dbReference type="ARBA" id="ARBA00022692"/>
    </source>
</evidence>
<comment type="caution">
    <text evidence="7">The sequence shown here is derived from an EMBL/GenBank/DDBJ whole genome shotgun (WGS) entry which is preliminary data.</text>
</comment>
<dbReference type="Gene3D" id="1.20.1250.20">
    <property type="entry name" value="MFS general substrate transporter like domains"/>
    <property type="match status" value="1"/>
</dbReference>
<evidence type="ECO:0000259" key="6">
    <source>
        <dbReference type="PROSITE" id="PS50850"/>
    </source>
</evidence>
<dbReference type="GO" id="GO:0022857">
    <property type="term" value="F:transmembrane transporter activity"/>
    <property type="evidence" value="ECO:0007669"/>
    <property type="project" value="InterPro"/>
</dbReference>
<feature type="transmembrane region" description="Helical" evidence="5">
    <location>
        <begin position="193"/>
        <end position="216"/>
    </location>
</feature>
<feature type="transmembrane region" description="Helical" evidence="5">
    <location>
        <begin position="66"/>
        <end position="94"/>
    </location>
</feature>
<evidence type="ECO:0000313" key="7">
    <source>
        <dbReference type="EMBL" id="KAA0197609.1"/>
    </source>
</evidence>
<keyword evidence="3 5" id="KW-1133">Transmembrane helix</keyword>
<feature type="transmembrane region" description="Helical" evidence="5">
    <location>
        <begin position="368"/>
        <end position="385"/>
    </location>
</feature>
<name>A0A8E0S4D1_9TREM</name>
<feature type="transmembrane region" description="Helical" evidence="5">
    <location>
        <begin position="397"/>
        <end position="420"/>
    </location>
</feature>
<feature type="domain" description="Major facilitator superfamily (MFS) profile" evidence="6">
    <location>
        <begin position="68"/>
        <end position="517"/>
    </location>
</feature>
<dbReference type="PROSITE" id="PS50850">
    <property type="entry name" value="MFS"/>
    <property type="match status" value="1"/>
</dbReference>
<dbReference type="PANTHER" id="PTHR23510">
    <property type="entry name" value="INNER MEMBRANE TRANSPORT PROTEIN YAJR"/>
    <property type="match status" value="1"/>
</dbReference>
<feature type="transmembrane region" description="Helical" evidence="5">
    <location>
        <begin position="426"/>
        <end position="448"/>
    </location>
</feature>
<sequence length="535" mass="58839">MSVKTSGCMPGEQRVCTAKIKPRHLRQVSDVSVASSLDNVQVAGNGKSTMRRCCIGCRQAMWSHKVWMGFTASTWGFLSSVERAVILPTLYLYLKGYWSVEAADTYYGVTMAAFSLSILVMTPIYGCASYAGVRVKTLLLFANLLEIIGNVIYLFAGSPMAVLFGRLVSGIGASCEPPLYADIVRATNRDERTGYIIVLLLTRQIGLIFGPSFTLMMDKMDYRVANFIISVYNGPGLLMAVLWFLHSLIILVSYPNVDKNGRLITLDKQSNRCCCRCCCCCCCDVHYWLDIGPSGSSSGDLQPMLSDTPEPNRTNVSVRSTSLQAYQTYPILTLYAVTFATYFCFMSLEAALPPVANHIFGWSEVQTSYVYLAASILIIVVVILLRILNSCYTDRTLLLAGLIIMVISYVWLTVVVYVLPDIPQSVGIPILLTGIAVHVLGLPFAFAYSESLYTKLAPISDMDRAQSIFRTVINVAFLIGPYVGGSLIYKPSLVFLSMSVISAMPMLLVINRFGDFNVSDRPGSPAMDVEIAKES</sequence>
<feature type="transmembrane region" description="Helical" evidence="5">
    <location>
        <begin position="138"/>
        <end position="156"/>
    </location>
</feature>
<dbReference type="SUPFAM" id="SSF103473">
    <property type="entry name" value="MFS general substrate transporter"/>
    <property type="match status" value="1"/>
</dbReference>
<dbReference type="AlphaFoldDB" id="A0A8E0S4D1"/>
<feature type="transmembrane region" description="Helical" evidence="5">
    <location>
        <begin position="106"/>
        <end position="126"/>
    </location>
</feature>
<feature type="transmembrane region" description="Helical" evidence="5">
    <location>
        <begin position="468"/>
        <end position="489"/>
    </location>
</feature>
<dbReference type="GO" id="GO:0016020">
    <property type="term" value="C:membrane"/>
    <property type="evidence" value="ECO:0007669"/>
    <property type="project" value="UniProtKB-SubCell"/>
</dbReference>
<evidence type="ECO:0000256" key="1">
    <source>
        <dbReference type="ARBA" id="ARBA00004141"/>
    </source>
</evidence>
<gene>
    <name evidence="7" type="ORF">FBUS_00991</name>
</gene>
<evidence type="ECO:0000313" key="8">
    <source>
        <dbReference type="Proteomes" id="UP000728185"/>
    </source>
</evidence>
<dbReference type="EMBL" id="LUCM01002276">
    <property type="protein sequence ID" value="KAA0197609.1"/>
    <property type="molecule type" value="Genomic_DNA"/>
</dbReference>
<organism evidence="7 8">
    <name type="scientific">Fasciolopsis buskii</name>
    <dbReference type="NCBI Taxonomy" id="27845"/>
    <lineage>
        <taxon>Eukaryota</taxon>
        <taxon>Metazoa</taxon>
        <taxon>Spiralia</taxon>
        <taxon>Lophotrochozoa</taxon>
        <taxon>Platyhelminthes</taxon>
        <taxon>Trematoda</taxon>
        <taxon>Digenea</taxon>
        <taxon>Plagiorchiida</taxon>
        <taxon>Echinostomata</taxon>
        <taxon>Echinostomatoidea</taxon>
        <taxon>Fasciolidae</taxon>
        <taxon>Fasciolopsis</taxon>
    </lineage>
</organism>
<comment type="subcellular location">
    <subcellularLocation>
        <location evidence="1">Membrane</location>
        <topology evidence="1">Multi-pass membrane protein</topology>
    </subcellularLocation>
</comment>
<dbReference type="OrthoDB" id="370281at2759"/>